<sequence>MNQLQAWKEEQDQVDPAYKSAMTMMENGSYLDSKLSSHLPEYMSGSSDSEVISSDGLGRAEQTITSRSGVLIVKKPLPVKHHVREGQSSSFDELNDYSSHDSNSVDESSQVKININLRKGRRRVFSEQRYITNRLIFEKSIELPIDGPQFKSRKVIQLGRAQSEGRGRSMMVDTETHSAVDYKEADSQRLVFSKAIGTKTSDKSFESEMEIRGTTEKPKAKFVDQEAQYDLVSETNRGDLIEVTQERTHVFSVAPTYDIEKVDFYSQSRIENVAEKRGSTMEGGCQTNDTKWAQVEIQVDMPKEVSLIEVSQEQTTVHSVQPNLNISTIQTELEEPIRAEKYKITDASNYYAEKKTSGSCQTIQIAEEEIVVQDQSCQAKVAMVTEILQTAVVTCAQIATQVKKREVFCAEQAAQCEILSESSLIDQVEHTCQTEFIDWAQATTQTKIDEVKKTDQNVQCDLKIETNLIEISQERTAVYSSVQEVEKSDLHLQSNQYETVEKYDQFIPAKSSVTIQTEAEYKSKITEDNSQTVQIEWAQIEIQTKSDVEFIKLMDQSSHWDTREVSREPSYICSVQTEEVGLVDVSVGVKSSQLVDASHYFSTSLASLEISTQYCVDLREGNMQTENIELVQVSTQVQIDESEAKKIELREIFKTQTEEIRSGVVDMCSYYSRTEAPKSLQTIQLSAMTLQATQSYVEEEEIVVVDKTIQCQLDQSQTISAIDTVDLIEVSQMEKTVHSMPSVNKFGTTDYYSRTHVENNEDAQLMVRSSYMTSVGACQTLSTQCDLSELQTSSEEVIMEVVDQSCQYDIENASTAHFAQIQSVGWVENEEMYEVEMMECTSQTEMTQWRQIETQMTLEKESIELTDKSSQWDTRLVEICRDSIAIQTKEVEKIKLVDANTHYKMSPVTFDNSCQYQFKLEVKTLQTETVEWSQVATQVEMYEDQSHTNLIEVSQTQATVYSTPTMKQSQQDSSSQTKIELNVGISQTREIEWEDLATQAGMSASEVIEESDQCNIAEISKDRGIIATQTEDEVGCRLVNANVSFSKLLSTYCQQTIQSNELRSVEIQTAAQTKTISSENSCQYEIGIRIGVSQTSVTQMFEASTQVHVDIQTAAKARIKTSENFCQYEIELGICASQTGETEMSEASTQVHVAQSETIYEQNLIEVSQEQTTVHSTPSTNIEKSLSDAFNQTEQSALIDASVATGRYRIVDASDSFSKSSSTHCQKSVQSSELRSVEIQTAAQTKTITSENCCQYEIELGIGVSQTSATQMSEASTQVNVDIQTAAQTKTISSENSCQYEIGMGIGVSQTSVTQMSEASTQVHVDIQTAAQTKTISSENSCQYEIGMGIGVSQTSVTQMSEASTQVHVDIQTAAQTKTISSENSCQYEIGMGIGVSQTSVTQMSEASSQVHVDIQTAAKAEIKTNKNFCQYGIELGIGVSQTGVTGMSEASTRVHVAKSEEICELDLIEVSQEQTTVRSTPFTNNEKSWSDAFNQTEQSAVIDALVATGGHQIVDASDSFSKSLSTHWQQTVQSSELRSAEIQTAAKAEMKTNENCCQYEIGLGIGVSQIGVTQMSEASTQVHVDIQTAAKAEIKTSDNCCQYEIGMGTGVSQTSVTQMSEASSQVHVDIQTAAKAEIKTSKNFCQYGIELGIGVSQTGVTGMSEASTQVHVAKSEEICEQNLVEVSQEQTTVHSIPFTNIEKSWSDAFNQTEQSASIETSVATCGIQLVDARISFSKLLSSHGQQTIQSSESRSMEIQTAAKAETTLTEWVEASEQVHVAKSETINEQNLIEVSQEQTTVHSTPSTNFLKPLFDAFIQTEQTD</sequence>
<dbReference type="EMBL" id="JBJKFK010002183">
    <property type="protein sequence ID" value="KAL3311505.1"/>
    <property type="molecule type" value="Genomic_DNA"/>
</dbReference>
<name>A0ABD2PVN2_9PLAT</name>
<proteinExistence type="predicted"/>
<protein>
    <recommendedName>
        <fullName evidence="4">VWFA domain-containing protein</fullName>
    </recommendedName>
</protein>
<comment type="caution">
    <text evidence="2">The sequence shown here is derived from an EMBL/GenBank/DDBJ whole genome shotgun (WGS) entry which is preliminary data.</text>
</comment>
<gene>
    <name evidence="2" type="ORF">Ciccas_009915</name>
</gene>
<keyword evidence="3" id="KW-1185">Reference proteome</keyword>
<dbReference type="Proteomes" id="UP001626550">
    <property type="component" value="Unassembled WGS sequence"/>
</dbReference>
<evidence type="ECO:0000313" key="3">
    <source>
        <dbReference type="Proteomes" id="UP001626550"/>
    </source>
</evidence>
<evidence type="ECO:0000313" key="2">
    <source>
        <dbReference type="EMBL" id="KAL3311505.1"/>
    </source>
</evidence>
<reference evidence="2 3" key="1">
    <citation type="submission" date="2024-11" db="EMBL/GenBank/DDBJ databases">
        <title>Adaptive evolution of stress response genes in parasites aligns with host niche diversity.</title>
        <authorList>
            <person name="Hahn C."/>
            <person name="Resl P."/>
        </authorList>
    </citation>
    <scope>NUCLEOTIDE SEQUENCE [LARGE SCALE GENOMIC DNA]</scope>
    <source>
        <strain evidence="2">EGGRZ-B1_66</strain>
        <tissue evidence="2">Body</tissue>
    </source>
</reference>
<organism evidence="2 3">
    <name type="scientific">Cichlidogyrus casuarinus</name>
    <dbReference type="NCBI Taxonomy" id="1844966"/>
    <lineage>
        <taxon>Eukaryota</taxon>
        <taxon>Metazoa</taxon>
        <taxon>Spiralia</taxon>
        <taxon>Lophotrochozoa</taxon>
        <taxon>Platyhelminthes</taxon>
        <taxon>Monogenea</taxon>
        <taxon>Monopisthocotylea</taxon>
        <taxon>Dactylogyridea</taxon>
        <taxon>Ancyrocephalidae</taxon>
        <taxon>Cichlidogyrus</taxon>
    </lineage>
</organism>
<accession>A0ABD2PVN2</accession>
<evidence type="ECO:0000256" key="1">
    <source>
        <dbReference type="SAM" id="MobiDB-lite"/>
    </source>
</evidence>
<feature type="non-terminal residue" evidence="2">
    <location>
        <position position="1825"/>
    </location>
</feature>
<evidence type="ECO:0008006" key="4">
    <source>
        <dbReference type="Google" id="ProtNLM"/>
    </source>
</evidence>
<feature type="region of interest" description="Disordered" evidence="1">
    <location>
        <begin position="84"/>
        <end position="107"/>
    </location>
</feature>